<evidence type="ECO:0000259" key="4">
    <source>
        <dbReference type="Pfam" id="PF00685"/>
    </source>
</evidence>
<evidence type="ECO:0000313" key="5">
    <source>
        <dbReference type="EMBL" id="TQM73603.1"/>
    </source>
</evidence>
<dbReference type="PANTHER" id="PTHR10605">
    <property type="entry name" value="HEPARAN SULFATE SULFOTRANSFERASE"/>
    <property type="match status" value="1"/>
</dbReference>
<feature type="domain" description="Sulfotransferase" evidence="4">
    <location>
        <begin position="50"/>
        <end position="261"/>
    </location>
</feature>
<reference evidence="5 6" key="1">
    <citation type="submission" date="2019-06" db="EMBL/GenBank/DDBJ databases">
        <title>Sequencing the genomes of 1000 actinobacteria strains.</title>
        <authorList>
            <person name="Klenk H.-P."/>
        </authorList>
    </citation>
    <scope>NUCLEOTIDE SEQUENCE [LARGE SCALE GENOMIC DNA]</scope>
    <source>
        <strain evidence="5 6">DSM 43186</strain>
    </source>
</reference>
<keyword evidence="6" id="KW-1185">Reference proteome</keyword>
<dbReference type="GO" id="GO:0008146">
    <property type="term" value="F:sulfotransferase activity"/>
    <property type="evidence" value="ECO:0007669"/>
    <property type="project" value="InterPro"/>
</dbReference>
<dbReference type="SUPFAM" id="SSF52540">
    <property type="entry name" value="P-loop containing nucleoside triphosphate hydrolases"/>
    <property type="match status" value="1"/>
</dbReference>
<organism evidence="5 6">
    <name type="scientific">Thermopolyspora flexuosa</name>
    <dbReference type="NCBI Taxonomy" id="103836"/>
    <lineage>
        <taxon>Bacteria</taxon>
        <taxon>Bacillati</taxon>
        <taxon>Actinomycetota</taxon>
        <taxon>Actinomycetes</taxon>
        <taxon>Streptosporangiales</taxon>
        <taxon>Streptosporangiaceae</taxon>
        <taxon>Thermopolyspora</taxon>
    </lineage>
</organism>
<feature type="region of interest" description="Disordered" evidence="3">
    <location>
        <begin position="1"/>
        <end position="22"/>
    </location>
</feature>
<dbReference type="PANTHER" id="PTHR10605:SF56">
    <property type="entry name" value="BIFUNCTIONAL HEPARAN SULFATE N-DEACETYLASE_N-SULFOTRANSFERASE"/>
    <property type="match status" value="1"/>
</dbReference>
<dbReference type="AlphaFoldDB" id="A0A543ISQ4"/>
<sequence length="307" mass="34723">MIPDSLAQVAPAPPGRGANPALPRTAAKRAAHGLSWALGRVTAAHRVLPSFLIVGAQRCGTTSLYRSLARHPLVLKAVWRKGVHYFDVAYHKGPAWYRAHFPLAATARRVARREGRMPLAFESSPYYLFHPLAAERIARDLPGVKVIVLVRDPVERAWSAHAHELARGFETEPSFERAVALEEERLAGEEERLRREPYAVSHAHRHHAYLARGRYADQLDRLAAHLGRDRVLVLDSGDLFADPRPAFERLYAFLGLPAAGEVRLGRHNARPRTSPMPDRLRRALREHFAPWDERLRPWLGADPSWRR</sequence>
<dbReference type="InterPro" id="IPR027417">
    <property type="entry name" value="P-loop_NTPase"/>
</dbReference>
<name>A0A543ISQ4_9ACTN</name>
<evidence type="ECO:0000256" key="3">
    <source>
        <dbReference type="SAM" id="MobiDB-lite"/>
    </source>
</evidence>
<evidence type="ECO:0000256" key="1">
    <source>
        <dbReference type="ARBA" id="ARBA00022679"/>
    </source>
</evidence>
<accession>A0A543ISQ4</accession>
<dbReference type="EMBL" id="VFPQ01000001">
    <property type="protein sequence ID" value="TQM73603.1"/>
    <property type="molecule type" value="Genomic_DNA"/>
</dbReference>
<keyword evidence="1 5" id="KW-0808">Transferase</keyword>
<dbReference type="InterPro" id="IPR037359">
    <property type="entry name" value="NST/OST"/>
</dbReference>
<dbReference type="Pfam" id="PF00685">
    <property type="entry name" value="Sulfotransfer_1"/>
    <property type="match status" value="1"/>
</dbReference>
<evidence type="ECO:0000313" key="6">
    <source>
        <dbReference type="Proteomes" id="UP000319213"/>
    </source>
</evidence>
<gene>
    <name evidence="5" type="ORF">FHX40_0254</name>
</gene>
<protein>
    <submittedName>
        <fullName evidence="5">Sulfotransferase domain-containing protein</fullName>
    </submittedName>
</protein>
<keyword evidence="2" id="KW-0325">Glycoprotein</keyword>
<evidence type="ECO:0000256" key="2">
    <source>
        <dbReference type="ARBA" id="ARBA00023180"/>
    </source>
</evidence>
<dbReference type="Proteomes" id="UP000319213">
    <property type="component" value="Unassembled WGS sequence"/>
</dbReference>
<dbReference type="Gene3D" id="3.40.50.300">
    <property type="entry name" value="P-loop containing nucleotide triphosphate hydrolases"/>
    <property type="match status" value="1"/>
</dbReference>
<proteinExistence type="predicted"/>
<comment type="caution">
    <text evidence="5">The sequence shown here is derived from an EMBL/GenBank/DDBJ whole genome shotgun (WGS) entry which is preliminary data.</text>
</comment>
<dbReference type="InterPro" id="IPR000863">
    <property type="entry name" value="Sulfotransferase_dom"/>
</dbReference>